<accession>A0A0G1C2C9</accession>
<dbReference type="InterPro" id="IPR036388">
    <property type="entry name" value="WH-like_DNA-bd_sf"/>
</dbReference>
<reference evidence="2 3" key="1">
    <citation type="journal article" date="2015" name="Nature">
        <title>rRNA introns, odd ribosomes, and small enigmatic genomes across a large radiation of phyla.</title>
        <authorList>
            <person name="Brown C.T."/>
            <person name="Hug L.A."/>
            <person name="Thomas B.C."/>
            <person name="Sharon I."/>
            <person name="Castelle C.J."/>
            <person name="Singh A."/>
            <person name="Wilkins M.J."/>
            <person name="Williams K.H."/>
            <person name="Banfield J.F."/>
        </authorList>
    </citation>
    <scope>NUCLEOTIDE SEQUENCE [LARGE SCALE GENOMIC DNA]</scope>
</reference>
<dbReference type="SUPFAM" id="SSF46785">
    <property type="entry name" value="Winged helix' DNA-binding domain"/>
    <property type="match status" value="1"/>
</dbReference>
<organism evidence="2 3">
    <name type="scientific">candidate division CPR1 bacterium GW2011_GWA2_42_17</name>
    <dbReference type="NCBI Taxonomy" id="1618341"/>
    <lineage>
        <taxon>Bacteria</taxon>
        <taxon>candidate division CPR1</taxon>
    </lineage>
</organism>
<proteinExistence type="predicted"/>
<dbReference type="InterPro" id="IPR002831">
    <property type="entry name" value="Tscrpt_reg_TrmB_N"/>
</dbReference>
<dbReference type="EMBL" id="LCCZ01000020">
    <property type="protein sequence ID" value="KKS43803.1"/>
    <property type="molecule type" value="Genomic_DNA"/>
</dbReference>
<protein>
    <submittedName>
        <fullName evidence="2">Transcriptional regulator, TrmB</fullName>
    </submittedName>
</protein>
<dbReference type="InterPro" id="IPR036390">
    <property type="entry name" value="WH_DNA-bd_sf"/>
</dbReference>
<evidence type="ECO:0000313" key="3">
    <source>
        <dbReference type="Proteomes" id="UP000034875"/>
    </source>
</evidence>
<dbReference type="Proteomes" id="UP000034875">
    <property type="component" value="Unassembled WGS sequence"/>
</dbReference>
<comment type="caution">
    <text evidence="2">The sequence shown here is derived from an EMBL/GenBank/DDBJ whole genome shotgun (WGS) entry which is preliminary data.</text>
</comment>
<dbReference type="Gene3D" id="1.10.10.10">
    <property type="entry name" value="Winged helix-like DNA-binding domain superfamily/Winged helix DNA-binding domain"/>
    <property type="match status" value="1"/>
</dbReference>
<feature type="domain" description="Transcription regulator TrmB N-terminal" evidence="1">
    <location>
        <begin position="8"/>
        <end position="75"/>
    </location>
</feature>
<gene>
    <name evidence="2" type="ORF">UV05_C0020G0009</name>
</gene>
<name>A0A0G1C2C9_9BACT</name>
<dbReference type="AlphaFoldDB" id="A0A0G1C2C9"/>
<sequence>MQHLEALLRQVGLTEKEAIVYISLLSLGETTAQEVAVKARINRPTAYAVMLTLIKKGLAAQVDRERVKLFVAQPPKNLIKLVEAKESDLKVIKDSIDKVLPSLEQMVYAEESPNRPKVRFLEGKDGVLRAVRDMAEKAQGDKVYTFSPRDLVEAIMTKDDVEYVRHHRNVRKYFVHHIYTRKAGPLDEHRLSERMHIADDKTYPIHAEIDAYDNKVAMLSLKDKLMAVVIENKDMAETIKTMHKLAMLGAKSLQKK</sequence>
<dbReference type="PANTHER" id="PTHR34293">
    <property type="entry name" value="HTH-TYPE TRANSCRIPTIONAL REGULATOR TRMBL2"/>
    <property type="match status" value="1"/>
</dbReference>
<dbReference type="Pfam" id="PF01978">
    <property type="entry name" value="TrmB"/>
    <property type="match status" value="1"/>
</dbReference>
<evidence type="ECO:0000259" key="1">
    <source>
        <dbReference type="Pfam" id="PF01978"/>
    </source>
</evidence>
<dbReference type="PANTHER" id="PTHR34293:SF1">
    <property type="entry name" value="HTH-TYPE TRANSCRIPTIONAL REGULATOR TRMBL2"/>
    <property type="match status" value="1"/>
</dbReference>
<dbReference type="InterPro" id="IPR051797">
    <property type="entry name" value="TrmB-like"/>
</dbReference>
<evidence type="ECO:0000313" key="2">
    <source>
        <dbReference type="EMBL" id="KKS43803.1"/>
    </source>
</evidence>